<dbReference type="EMBL" id="CAADHB010000008">
    <property type="protein sequence ID" value="VFK78170.1"/>
    <property type="molecule type" value="Genomic_DNA"/>
</dbReference>
<dbReference type="AlphaFoldDB" id="A0A451BIQ0"/>
<evidence type="ECO:0000256" key="2">
    <source>
        <dbReference type="ARBA" id="ARBA00008072"/>
    </source>
</evidence>
<dbReference type="GO" id="GO:0016491">
    <property type="term" value="F:oxidoreductase activity"/>
    <property type="evidence" value="ECO:0007669"/>
    <property type="project" value="UniProtKB-KW"/>
</dbReference>
<feature type="domain" description="Alcohol dehydrogenase-like N-terminal" evidence="6">
    <location>
        <begin position="23"/>
        <end position="128"/>
    </location>
</feature>
<dbReference type="Gene3D" id="3.90.180.10">
    <property type="entry name" value="Medium-chain alcohol dehydrogenases, catalytic domain"/>
    <property type="match status" value="1"/>
</dbReference>
<protein>
    <submittedName>
        <fullName evidence="9">Threonine dehydrogenase</fullName>
    </submittedName>
</protein>
<dbReference type="SUPFAM" id="SSF51735">
    <property type="entry name" value="NAD(P)-binding Rossmann-fold domains"/>
    <property type="match status" value="1"/>
</dbReference>
<evidence type="ECO:0000259" key="6">
    <source>
        <dbReference type="Pfam" id="PF08240"/>
    </source>
</evidence>
<dbReference type="GO" id="GO:0046872">
    <property type="term" value="F:metal ion binding"/>
    <property type="evidence" value="ECO:0007669"/>
    <property type="project" value="UniProtKB-KW"/>
</dbReference>
<evidence type="ECO:0000313" key="9">
    <source>
        <dbReference type="EMBL" id="VFK78170.1"/>
    </source>
</evidence>
<reference evidence="9" key="1">
    <citation type="submission" date="2019-02" db="EMBL/GenBank/DDBJ databases">
        <authorList>
            <person name="Gruber-Vodicka R. H."/>
            <person name="Seah K. B. B."/>
        </authorList>
    </citation>
    <scope>NUCLEOTIDE SEQUENCE</scope>
    <source>
        <strain evidence="9">BECK_S127</strain>
        <strain evidence="8">BECK_S1320</strain>
        <strain evidence="7">BECK_S1321</strain>
    </source>
</reference>
<evidence type="ECO:0000256" key="5">
    <source>
        <dbReference type="ARBA" id="ARBA00023002"/>
    </source>
</evidence>
<dbReference type="CDD" id="cd08242">
    <property type="entry name" value="MDR_like"/>
    <property type="match status" value="1"/>
</dbReference>
<dbReference type="InterPro" id="IPR011032">
    <property type="entry name" value="GroES-like_sf"/>
</dbReference>
<dbReference type="InterPro" id="IPR013154">
    <property type="entry name" value="ADH-like_N"/>
</dbReference>
<dbReference type="InterPro" id="IPR036291">
    <property type="entry name" value="NAD(P)-bd_dom_sf"/>
</dbReference>
<evidence type="ECO:0000256" key="3">
    <source>
        <dbReference type="ARBA" id="ARBA00022723"/>
    </source>
</evidence>
<evidence type="ECO:0000256" key="4">
    <source>
        <dbReference type="ARBA" id="ARBA00022833"/>
    </source>
</evidence>
<keyword evidence="3" id="KW-0479">Metal-binding</keyword>
<dbReference type="EMBL" id="CAADFR010000075">
    <property type="protein sequence ID" value="VFK40815.1"/>
    <property type="molecule type" value="Genomic_DNA"/>
</dbReference>
<dbReference type="SUPFAM" id="SSF50129">
    <property type="entry name" value="GroES-like"/>
    <property type="match status" value="1"/>
</dbReference>
<dbReference type="EMBL" id="CAADFU010000078">
    <property type="protein sequence ID" value="VFK46657.1"/>
    <property type="molecule type" value="Genomic_DNA"/>
</dbReference>
<sequence>MRALHFHETLRLDRDFPIPSPQPTEALIRTRLAGICNTDLEILRGYEGFAGVLGHEFVGEVIRADSAPWLAGRRVVGEINAYCGRCVTCRRGDTGHCPHRTVLGIHGRNGAMADYFTLPVPLLHPVPDSLDDKAAVFTEPLAAACRVSELVHIRPGHRVVVLGDGKLGLLIAQVLQLTGCDLLAVGRHPRKLAILAGRGIETRLASDPFEADADMVVEATGSATGFAMARSRVRPGGTLILKSTFRGEIPFDASGIVVDEITLLGSRCGPFPPALGLLAQGLIDVEPLIHGIFPLDHGLAAFEEAASGALKVLLST</sequence>
<dbReference type="Pfam" id="PF08240">
    <property type="entry name" value="ADH_N"/>
    <property type="match status" value="1"/>
</dbReference>
<keyword evidence="4" id="KW-0862">Zinc</keyword>
<dbReference type="PANTHER" id="PTHR43350">
    <property type="entry name" value="NAD-DEPENDENT ALCOHOL DEHYDROGENASE"/>
    <property type="match status" value="1"/>
</dbReference>
<evidence type="ECO:0000256" key="1">
    <source>
        <dbReference type="ARBA" id="ARBA00001947"/>
    </source>
</evidence>
<evidence type="ECO:0000313" key="7">
    <source>
        <dbReference type="EMBL" id="VFK40815.1"/>
    </source>
</evidence>
<dbReference type="Gene3D" id="3.40.50.720">
    <property type="entry name" value="NAD(P)-binding Rossmann-like Domain"/>
    <property type="match status" value="1"/>
</dbReference>
<keyword evidence="5" id="KW-0560">Oxidoreductase</keyword>
<comment type="cofactor">
    <cofactor evidence="1">
        <name>Zn(2+)</name>
        <dbReference type="ChEBI" id="CHEBI:29105"/>
    </cofactor>
</comment>
<gene>
    <name evidence="9" type="ORF">BECKSD772D_GA0070982_100841</name>
    <name evidence="8" type="ORF">BECKSD772E_GA0070983_10783</name>
    <name evidence="7" type="ORF">BECKSD772F_GA0070984_10753</name>
</gene>
<organism evidence="9">
    <name type="scientific">Candidatus Kentrum sp. SD</name>
    <dbReference type="NCBI Taxonomy" id="2126332"/>
    <lineage>
        <taxon>Bacteria</taxon>
        <taxon>Pseudomonadati</taxon>
        <taxon>Pseudomonadota</taxon>
        <taxon>Gammaproteobacteria</taxon>
        <taxon>Candidatus Kentrum</taxon>
    </lineage>
</organism>
<name>A0A451BIQ0_9GAMM</name>
<dbReference type="PANTHER" id="PTHR43350:SF2">
    <property type="entry name" value="GROES-LIKE ZINC-BINDING ALCOHOL DEHYDROGENASE FAMILY PROTEIN"/>
    <property type="match status" value="1"/>
</dbReference>
<proteinExistence type="inferred from homology"/>
<evidence type="ECO:0000313" key="8">
    <source>
        <dbReference type="EMBL" id="VFK46657.1"/>
    </source>
</evidence>
<comment type="similarity">
    <text evidence="2">Belongs to the zinc-containing alcohol dehydrogenase family.</text>
</comment>
<accession>A0A451BIQ0</accession>